<dbReference type="InterPro" id="IPR002659">
    <property type="entry name" value="Glyco_trans_31"/>
</dbReference>
<dbReference type="GO" id="GO:0016758">
    <property type="term" value="F:hexosyltransferase activity"/>
    <property type="evidence" value="ECO:0007669"/>
    <property type="project" value="InterPro"/>
</dbReference>
<dbReference type="PANTHER" id="PTHR11214">
    <property type="entry name" value="BETA-1,3-N-ACETYLGLUCOSAMINYLTRANSFERASE"/>
    <property type="match status" value="1"/>
</dbReference>
<evidence type="ECO:0000313" key="11">
    <source>
        <dbReference type="Proteomes" id="UP000887572"/>
    </source>
</evidence>
<keyword evidence="7" id="KW-1133">Transmembrane helix</keyword>
<comment type="subcellular location">
    <subcellularLocation>
        <location evidence="1 10">Golgi apparatus membrane</location>
        <topology evidence="1 10">Single-pass type II membrane protein</topology>
    </subcellularLocation>
</comment>
<keyword evidence="6" id="KW-0735">Signal-anchor</keyword>
<keyword evidence="8 10" id="KW-0333">Golgi apparatus</keyword>
<protein>
    <recommendedName>
        <fullName evidence="10">Hexosyltransferase</fullName>
        <ecNumber evidence="10">2.4.1.-</ecNumber>
    </recommendedName>
</protein>
<reference evidence="12" key="1">
    <citation type="submission" date="2022-11" db="UniProtKB">
        <authorList>
            <consortium name="WormBaseParasite"/>
        </authorList>
    </citation>
    <scope>IDENTIFICATION</scope>
</reference>
<evidence type="ECO:0000256" key="6">
    <source>
        <dbReference type="ARBA" id="ARBA00022968"/>
    </source>
</evidence>
<evidence type="ECO:0000256" key="2">
    <source>
        <dbReference type="ARBA" id="ARBA00008661"/>
    </source>
</evidence>
<proteinExistence type="inferred from homology"/>
<evidence type="ECO:0000256" key="10">
    <source>
        <dbReference type="RuleBase" id="RU363063"/>
    </source>
</evidence>
<dbReference type="Pfam" id="PF01762">
    <property type="entry name" value="Galactosyl_T"/>
    <property type="match status" value="1"/>
</dbReference>
<evidence type="ECO:0000256" key="9">
    <source>
        <dbReference type="ARBA" id="ARBA00023136"/>
    </source>
</evidence>
<dbReference type="GO" id="GO:0006493">
    <property type="term" value="P:protein O-linked glycosylation"/>
    <property type="evidence" value="ECO:0007669"/>
    <property type="project" value="TreeGrafter"/>
</dbReference>
<dbReference type="AlphaFoldDB" id="A0A914GZ66"/>
<evidence type="ECO:0000256" key="3">
    <source>
        <dbReference type="ARBA" id="ARBA00022676"/>
    </source>
</evidence>
<dbReference type="WBParaSite" id="Gr19_v10_g12538.t1">
    <property type="protein sequence ID" value="Gr19_v10_g12538.t1"/>
    <property type="gene ID" value="Gr19_v10_g12538"/>
</dbReference>
<name>A0A914GZ66_GLORO</name>
<keyword evidence="11" id="KW-1185">Reference proteome</keyword>
<dbReference type="EC" id="2.4.1.-" evidence="10"/>
<sequence length="447" mass="51083">MIHSDVPSPADCLIIIDKINTSKNWIEADEPGGDIVISAHFKTANKVKLFELTYETDGAKLVPSSDCPDGVNWNGQRNPGQILTCDGGGSPCCPKAGIKHPPKQTFVETIRASSKVRRACGIKAGDGKNDTKLFTTKHFEIEFKNIFKKCWMEFAKPCPDQTELIMLTMSRRHGFENRKGIRQTWMNDSVPGEVIRFLIADAGEGEAIDVQKKLEEEQAEHGDLVFLHGFVDIYAHIHLKWYGGLKWQQSFCANAKWVMKVDDDALVHLRRLAHWTEKKFRPIVAQNPLVYFGEIFHLSRPHRNPKSKWHASKETYPKDVYPDFMQGTVYLTTPATIKAILLHTRQIDGFYLDDVVYTGMLAELANVTLSDQDKHFMWRFDFDEKNGKCEDGVPTPFSIWGAEKLRVFEHQYGKMKSIECKNTRQLPPFSQNAFILLAIFVYYCVFL</sequence>
<keyword evidence="4" id="KW-0808">Transferase</keyword>
<organism evidence="11 12">
    <name type="scientific">Globodera rostochiensis</name>
    <name type="common">Golden nematode worm</name>
    <name type="synonym">Heterodera rostochiensis</name>
    <dbReference type="NCBI Taxonomy" id="31243"/>
    <lineage>
        <taxon>Eukaryota</taxon>
        <taxon>Metazoa</taxon>
        <taxon>Ecdysozoa</taxon>
        <taxon>Nematoda</taxon>
        <taxon>Chromadorea</taxon>
        <taxon>Rhabditida</taxon>
        <taxon>Tylenchina</taxon>
        <taxon>Tylenchomorpha</taxon>
        <taxon>Tylenchoidea</taxon>
        <taxon>Heteroderidae</taxon>
        <taxon>Heteroderinae</taxon>
        <taxon>Globodera</taxon>
    </lineage>
</organism>
<dbReference type="PANTHER" id="PTHR11214:SF3">
    <property type="entry name" value="BETA-1,3-GALACTOSYLTRANSFERASE 6"/>
    <property type="match status" value="1"/>
</dbReference>
<evidence type="ECO:0000256" key="5">
    <source>
        <dbReference type="ARBA" id="ARBA00022692"/>
    </source>
</evidence>
<evidence type="ECO:0000256" key="1">
    <source>
        <dbReference type="ARBA" id="ARBA00004323"/>
    </source>
</evidence>
<evidence type="ECO:0000256" key="8">
    <source>
        <dbReference type="ARBA" id="ARBA00023034"/>
    </source>
</evidence>
<evidence type="ECO:0000256" key="7">
    <source>
        <dbReference type="ARBA" id="ARBA00022989"/>
    </source>
</evidence>
<comment type="similarity">
    <text evidence="2 10">Belongs to the glycosyltransferase 31 family.</text>
</comment>
<dbReference type="Proteomes" id="UP000887572">
    <property type="component" value="Unplaced"/>
</dbReference>
<accession>A0A914GZ66</accession>
<evidence type="ECO:0000256" key="4">
    <source>
        <dbReference type="ARBA" id="ARBA00022679"/>
    </source>
</evidence>
<keyword evidence="3 10" id="KW-0328">Glycosyltransferase</keyword>
<evidence type="ECO:0000313" key="12">
    <source>
        <dbReference type="WBParaSite" id="Gr19_v10_g12538.t1"/>
    </source>
</evidence>
<keyword evidence="9" id="KW-0472">Membrane</keyword>
<dbReference type="GO" id="GO:0000139">
    <property type="term" value="C:Golgi membrane"/>
    <property type="evidence" value="ECO:0007669"/>
    <property type="project" value="UniProtKB-SubCell"/>
</dbReference>
<dbReference type="Gene3D" id="3.90.550.50">
    <property type="match status" value="1"/>
</dbReference>
<keyword evidence="5" id="KW-0812">Transmembrane</keyword>